<dbReference type="SUPFAM" id="SSF53300">
    <property type="entry name" value="vWA-like"/>
    <property type="match status" value="4"/>
</dbReference>
<organism evidence="6 7">
    <name type="scientific">Hemibagrus wyckioides</name>
    <dbReference type="NCBI Taxonomy" id="337641"/>
    <lineage>
        <taxon>Eukaryota</taxon>
        <taxon>Metazoa</taxon>
        <taxon>Chordata</taxon>
        <taxon>Craniata</taxon>
        <taxon>Vertebrata</taxon>
        <taxon>Euteleostomi</taxon>
        <taxon>Actinopterygii</taxon>
        <taxon>Neopterygii</taxon>
        <taxon>Teleostei</taxon>
        <taxon>Ostariophysi</taxon>
        <taxon>Siluriformes</taxon>
        <taxon>Bagridae</taxon>
        <taxon>Hemibagrus</taxon>
    </lineage>
</organism>
<feature type="domain" description="VWFA" evidence="5">
    <location>
        <begin position="2651"/>
        <end position="2820"/>
    </location>
</feature>
<feature type="domain" description="VWFA" evidence="5">
    <location>
        <begin position="1605"/>
        <end position="1775"/>
    </location>
</feature>
<evidence type="ECO:0000256" key="4">
    <source>
        <dbReference type="ARBA" id="ARBA00023180"/>
    </source>
</evidence>
<dbReference type="Pfam" id="PF25107">
    <property type="entry name" value="VWA7_N"/>
    <property type="match status" value="3"/>
</dbReference>
<dbReference type="Pfam" id="PF23619">
    <property type="entry name" value="Ig_VWA7"/>
    <property type="match status" value="4"/>
</dbReference>
<dbReference type="Gene3D" id="3.40.50.410">
    <property type="entry name" value="von Willebrand factor, type A domain"/>
    <property type="match status" value="4"/>
</dbReference>
<evidence type="ECO:0000256" key="3">
    <source>
        <dbReference type="ARBA" id="ARBA00022729"/>
    </source>
</evidence>
<name>A0A9D3P648_9TELE</name>
<dbReference type="Pfam" id="PF23560">
    <property type="entry name" value="GBD_Hemicentin"/>
    <property type="match status" value="5"/>
</dbReference>
<dbReference type="InterPro" id="IPR056862">
    <property type="entry name" value="VWA7_N"/>
</dbReference>
<dbReference type="GO" id="GO:0005576">
    <property type="term" value="C:extracellular region"/>
    <property type="evidence" value="ECO:0007669"/>
    <property type="project" value="UniProtKB-SubCell"/>
</dbReference>
<comment type="caution">
    <text evidence="6">The sequence shown here is derived from an EMBL/GenBank/DDBJ whole genome shotgun (WGS) entry which is preliminary data.</text>
</comment>
<dbReference type="InterPro" id="IPR056475">
    <property type="entry name" value="GBD_Hemicentin/VWA7"/>
</dbReference>
<keyword evidence="7" id="KW-1185">Reference proteome</keyword>
<feature type="domain" description="VWFA" evidence="5">
    <location>
        <begin position="846"/>
        <end position="1008"/>
    </location>
</feature>
<gene>
    <name evidence="6" type="ORF">KOW79_002142</name>
</gene>
<dbReference type="InterPro" id="IPR052577">
    <property type="entry name" value="VWA7"/>
</dbReference>
<evidence type="ECO:0000313" key="6">
    <source>
        <dbReference type="EMBL" id="KAG7333735.1"/>
    </source>
</evidence>
<keyword evidence="3" id="KW-0732">Signal</keyword>
<proteinExistence type="predicted"/>
<keyword evidence="2" id="KW-0964">Secreted</keyword>
<dbReference type="InterPro" id="IPR056861">
    <property type="entry name" value="HMCN1-like_VWA"/>
</dbReference>
<dbReference type="InterPro" id="IPR036465">
    <property type="entry name" value="vWFA_dom_sf"/>
</dbReference>
<keyword evidence="4" id="KW-0325">Glycoprotein</keyword>
<dbReference type="InterPro" id="IPR002035">
    <property type="entry name" value="VWF_A"/>
</dbReference>
<feature type="domain" description="VWFA" evidence="5">
    <location>
        <begin position="294"/>
        <end position="454"/>
    </location>
</feature>
<sequence>MNFTNLLMRTFIYPNLIMILITSQTLTFKILKTSSKMHQDITRDAILQTTANICRSRALQQGRNFILPATLTVKSVARSCYSDSAKDFQNSINDINGHNALVDLQHVFHAPYHFDNEEILAGRELITEGLFAVKYSIKEQSYEAARKALGKILHTLQDFYSHSNWIEMGKTEPFSSLIKPDTPITNIADSETCRKCTDDICTGNILEDVISQQKLTTGYFGMYKPQGKCSHGGLGDLTTQGQGGINKDATSSSHGHLHEAAASVATAATRELLQDIRAAVGDSEFLRMLGLSQTSVVCFVIDTTSSMSDDIDEVRRITSSIIDSNAGTANSEYILVPFNDPDYGPLIRTNDPNVFKQQLSELTAVDGGDSPEMSLSALQLALTGSPAQTQIFVFTDADAKDKELKNTVQALIERTKSVVTFMLTNTISSRRRRRSADRADGQQLVSPQLFNSQIYQDLAHTSGGHAIEVTKDTLSQATDIIAVTSRSTLVTLFQAVRNPAKAEKLSAFVDSSVQNLIIYITGNSPEYTITSPSGVSQSSTELDGALGLIQKVGNFHTVQPTITEKTGWWVFDMKSTQPYSIRVVGQSEVDFLFDFIESSQGLHASYVALNSRPAANTNVTLLVTMVGGDTVQPTEVSLVETSSSNSFNGIIELVTSGQYMVTFNSIPVGKFTVHVVGQIGPSRASDNTFQRQSPTQFQTSNVNITTQPLGTMEPGKQFTLPFTVTTSGTGGIFNISVSNDRNFDTRYNSSITLVSGVSANGSVTLTVPENTPSGTDVTVTIEAEAPNGSDFNYVVLRLSVIAPVKDIIPPVCAAVSINADCSGNCSFSSWYLLTNVTDRMLGLSQMLVICFVIDTTSSMADDIDEVRRVTSYIIDSNAGIAAQSTEYILVSFNDPDYGPLLRTTDPNLFKQQLNKLTAAGGGDSPEMCLSGLQLALTGSPPQTQIFVFTDADAKDKGLKNTVQALIERTKSVVTFMLTNTISSRRRRRSADRADGQQLVSPQLFNLQIYQDLAHASGGHAIEVTKDALSQATNIIAVSSRSTLVTLFHAARNPAKAEKFSAFVDSSVQNLTIYITGNSPEYTITSPSGVSQSSTVLKGALGIIQKVGNFHTVQPYIAEQTGLWAFEIKSAQPYSIKVVGQSQVDFLFEFVESSQGLHASYVALNSRPAANTNVTLFVTMVGGDTVQPTGVSLVETSSSNSFNGILELVASGQYMVTFNSIPVGEFTVRVVGQISSSRSSNNTFQRQSATRFQTSSVNFTTQPVGTLEPGKQFTLPFTVATSGTGGIFNISVSNDRNFDTRYNSSITLVSGVSANGSVTLTVPENTPSGTDVTVTIETEAPNGSDFNYVVLRLSVVAPTTADICKSRALQKGRNLDLPDTLTVRSVAGSCYSSDSAKDFQKSIDQINHNNAWVDFWHVRDAPYHFDNEQFLAGRGVITDGLFAVKYSMKEQNYEAAREALGKILHTLQDFYSHSNWIEMGKREPFSNLIKPDTPITNIADSDTCKKCDDDDNCPENILQDVITQQKLTTGYSGISKPKGKCAHGGAGFTPSLGTDGINKDSPTASHGHLHEIAASVATAATKELLQDIRAAVGDSEFLRMLGLSQTAVLCFVIDTTSSMSDDIDEVRRITSYIIDSNAGTTARSTEYILVPFNDPDYGPLIRTNNPNVFKQQLNKLTAVDGGDSPEKCLSALQLALTGSPAQTQIFVFTDADAKDKGLKNTVQALIERTKSVVTFMLTNTISSRRRRSADRADGQQLVSPQLFNSQIYQDLAHASGGHAIEVTKDTLSQATDIIAVTSRSTLVTLFQAVRNPGKAEKFSAFVDSSVQNLTIYITGNSPEYTITSPSGVSQSSTVLNGALGLIKNVGNFHTVQPAITEQTGWWVFDMKSTQPYSIRVVGQSQVDFLFDFVESSQELHASYVALNSRPAANTNVTLLVTMVGGETVQPTEVSLIETSSSNSFKGILEFVASGQYMVTFNSIPVGKFTVHVDGQIGPSRASDNTFQRQSPTQFQTSSVNITTQPVGTMEPGKQFTLPFTVSTNGTGGIFNISVSNDRNDFDTRYNSSITLVSGVSVNGSVTLSVPENTPSGTDVTVTIEAEAPNGSDFNYVVLRLSVIAAVKDINPPVCAAVSVNAVCSGNCSFSSWYLTANVTDGSGIQSIRVIKGNGTLSTTSVLSSTGVNVTMVDYSSSCCSRELELVAVDTVGNVATCFKSEAAPSILTYGVTFMLTNAISSRRRRSAVSRDGQQQVSTRVLNSFNQVYQDLAQASGGQAIEVTKRNLTQATNIIAVSSRSTLVTLLQAVRNTAKAENVSAFVDTSVQNLTIYITGNSPDYTITSPSVKKRFSNIPRSAVIRHFLKMTATTVQFQALTCLYLMMILLTSQTMAFMPFLTKSKKHQDITRDAILQTTVNVCKFQALQQGQNFVMPVPLTVESVAEACSSFKLAKHFQRSIDTINKNNAWIDFRHPFTGSYHFDNEEFLSGRNLITAGVSAVKYSVKQQSYQAAREALGKILHTLQDFYSHSNWIELGKQEPYSNLIKPDTPISNIADSETCSKCTGDTCKGNILVQVTEKQKLTSGYFGWSKPKGKCSHGGLLDISSWFEGGINKDTDSSHHGYLHYEAASVATAATRELLEDIRAAIGDSEFLRLMGFSQTSVLCFVIDTTGSMGDDIDEVRRVTSSIIDSKTSTATQPSEYILVPFNDPDYGPLTRTTDPNLFKNQLSKLTASGGGDAPEMCLSGLQLALTGSPPQTEIFVFTDADAKDKFLTSTVQALIEKTKSVVTFMLTNGFSFWRHRRSVASVHRQQRASTGLSTQLNQVYHELAQASGGQAIEVTKGTLDQATGIIADISSSTLITLFQAVKNPAGNETFSVFVDSSVQNLTIYITGKSPDYTITSPSGVSQSSNVLNGTLGLIQKVGNFYTVQPNIAEQTGLWFFSINSTQPYTIKVVGQSAVDFMFDFVELSQGPHPSYAVLNSRPANTNVTLLVTMVGGDSVRPTVVSLIEASSSKFISLNGSLEEVASGQYLVTFNSIPAGEFTVRVVGQISSSRSSDNTFQRQSPTRFQTSTVTITTQPIGTIEPGKQFSLPFTVANNGTERVFNIRVSNDRNFDTHFNASITLENGVSVNNTVTLTIPEKTPSGTDVTVTIEADAADGSDFNYAVQRLSVIAPVTDFTPPMCEAVTVNANCSGNCSLSSWYLTANVTDGNGSGIQNVKILQGNGNLTTTTVLSDAGVNVTTVIYNASCCSQDLELVAVDEVGNVAKCFKSDTLPPLDPADVQQLQTIVTQQGQAILAYQEQLANLQNTNTHLLQALTAPTTP</sequence>
<dbReference type="Pfam" id="PF25106">
    <property type="entry name" value="VWA_4"/>
    <property type="match status" value="4"/>
</dbReference>
<dbReference type="EMBL" id="JAHKSW010000003">
    <property type="protein sequence ID" value="KAG7333735.1"/>
    <property type="molecule type" value="Genomic_DNA"/>
</dbReference>
<dbReference type="InterPro" id="IPR057615">
    <property type="entry name" value="Ig_VWA7"/>
</dbReference>
<evidence type="ECO:0000313" key="7">
    <source>
        <dbReference type="Proteomes" id="UP000824219"/>
    </source>
</evidence>
<comment type="subcellular location">
    <subcellularLocation>
        <location evidence="1">Secreted</location>
    </subcellularLocation>
</comment>
<dbReference type="PANTHER" id="PTHR14905">
    <property type="entry name" value="NG37"/>
    <property type="match status" value="1"/>
</dbReference>
<evidence type="ECO:0000259" key="5">
    <source>
        <dbReference type="SMART" id="SM00327"/>
    </source>
</evidence>
<evidence type="ECO:0000256" key="2">
    <source>
        <dbReference type="ARBA" id="ARBA00022525"/>
    </source>
</evidence>
<protein>
    <recommendedName>
        <fullName evidence="5">VWFA domain-containing protein</fullName>
    </recommendedName>
</protein>
<dbReference type="Proteomes" id="UP000824219">
    <property type="component" value="Linkage Group LG03"/>
</dbReference>
<dbReference type="OrthoDB" id="301415at2759"/>
<reference evidence="6 7" key="1">
    <citation type="submission" date="2021-06" db="EMBL/GenBank/DDBJ databases">
        <title>Chromosome-level genome assembly of the red-tail catfish (Hemibagrus wyckioides).</title>
        <authorList>
            <person name="Shao F."/>
        </authorList>
    </citation>
    <scope>NUCLEOTIDE SEQUENCE [LARGE SCALE GENOMIC DNA]</scope>
    <source>
        <strain evidence="6">EC202008001</strain>
        <tissue evidence="6">Blood</tissue>
    </source>
</reference>
<dbReference type="PANTHER" id="PTHR14905:SF18">
    <property type="entry name" value="VON WILLEBRAND FACTOR A DOMAIN-CONTAINING 10, TANDEM DUPLICATE 1-RELATED"/>
    <property type="match status" value="1"/>
</dbReference>
<evidence type="ECO:0000256" key="1">
    <source>
        <dbReference type="ARBA" id="ARBA00004613"/>
    </source>
</evidence>
<accession>A0A9D3P648</accession>
<dbReference type="SMART" id="SM00327">
    <property type="entry name" value="VWA"/>
    <property type="match status" value="4"/>
</dbReference>